<protein>
    <submittedName>
        <fullName evidence="1">Uncharacterized protein</fullName>
    </submittedName>
</protein>
<gene>
    <name evidence="1" type="ORF">MPH_12695</name>
</gene>
<dbReference type="HOGENOM" id="CLU_1563156_0_0_1"/>
<proteinExistence type="predicted"/>
<dbReference type="AlphaFoldDB" id="K2S0J4"/>
<evidence type="ECO:0000313" key="2">
    <source>
        <dbReference type="Proteomes" id="UP000007129"/>
    </source>
</evidence>
<reference evidence="1 2" key="1">
    <citation type="journal article" date="2012" name="BMC Genomics">
        <title>Tools to kill: Genome of one of the most destructive plant pathogenic fungi Macrophomina phaseolina.</title>
        <authorList>
            <person name="Islam M.S."/>
            <person name="Haque M.S."/>
            <person name="Islam M.M."/>
            <person name="Emdad E.M."/>
            <person name="Halim A."/>
            <person name="Hossen Q.M.M."/>
            <person name="Hossain M.Z."/>
            <person name="Ahmed B."/>
            <person name="Rahim S."/>
            <person name="Rahman M.S."/>
            <person name="Alam M.M."/>
            <person name="Hou S."/>
            <person name="Wan X."/>
            <person name="Saito J.A."/>
            <person name="Alam M."/>
        </authorList>
    </citation>
    <scope>NUCLEOTIDE SEQUENCE [LARGE SCALE GENOMIC DNA]</scope>
    <source>
        <strain evidence="1 2">MS6</strain>
    </source>
</reference>
<dbReference type="EMBL" id="AHHD01000525">
    <property type="protein sequence ID" value="EKG10245.1"/>
    <property type="molecule type" value="Genomic_DNA"/>
</dbReference>
<name>K2S0J4_MACPH</name>
<sequence>MSFVSDEARLRYGPTSIDSPSNSDSEDSPSLWLTLLMKSFPGLSCERLGGMLVRKKERMPFFTSIFGSNRANILALLKAYSLILVLSRAQKDGRRLNLIWCKNISYGDPRHRVIIQNVAWLHFSLEGMRIKKSVSRSWWIISRAKPLHPSGPTNCRGSTTEIHQSALYLSF</sequence>
<dbReference type="InParanoid" id="K2S0J4"/>
<dbReference type="Proteomes" id="UP000007129">
    <property type="component" value="Unassembled WGS sequence"/>
</dbReference>
<evidence type="ECO:0000313" key="1">
    <source>
        <dbReference type="EMBL" id="EKG10245.1"/>
    </source>
</evidence>
<comment type="caution">
    <text evidence="1">The sequence shown here is derived from an EMBL/GenBank/DDBJ whole genome shotgun (WGS) entry which is preliminary data.</text>
</comment>
<accession>K2S0J4</accession>
<organism evidence="1 2">
    <name type="scientific">Macrophomina phaseolina (strain MS6)</name>
    <name type="common">Charcoal rot fungus</name>
    <dbReference type="NCBI Taxonomy" id="1126212"/>
    <lineage>
        <taxon>Eukaryota</taxon>
        <taxon>Fungi</taxon>
        <taxon>Dikarya</taxon>
        <taxon>Ascomycota</taxon>
        <taxon>Pezizomycotina</taxon>
        <taxon>Dothideomycetes</taxon>
        <taxon>Dothideomycetes incertae sedis</taxon>
        <taxon>Botryosphaeriales</taxon>
        <taxon>Botryosphaeriaceae</taxon>
        <taxon>Macrophomina</taxon>
    </lineage>
</organism>
<dbReference type="VEuPathDB" id="FungiDB:MPH_12695"/>